<reference evidence="3" key="1">
    <citation type="submission" date="2017-09" db="EMBL/GenBank/DDBJ databases">
        <title>FDA dAtabase for Regulatory Grade micrObial Sequences (FDA-ARGOS): Supporting development and validation of Infectious Disease Dx tests.</title>
        <authorList>
            <person name="Minogue T."/>
            <person name="Wolcott M."/>
            <person name="Wasieloski L."/>
            <person name="Aguilar W."/>
            <person name="Moore D."/>
            <person name="Tallon L."/>
            <person name="Sadzewicz L."/>
            <person name="Ott S."/>
            <person name="Zhao X."/>
            <person name="Nagaraj S."/>
            <person name="Vavikolanu K."/>
            <person name="Aluvathingal J."/>
            <person name="Nadendla S."/>
            <person name="Sichtig H."/>
        </authorList>
    </citation>
    <scope>NUCLEOTIDE SEQUENCE [LARGE SCALE GENOMIC DNA]</scope>
    <source>
        <strain evidence="3">FDAARGOS_390</strain>
    </source>
</reference>
<organism evidence="2 3">
    <name type="scientific">Burkholderia gladioli</name>
    <name type="common">Pseudomonas marginata</name>
    <name type="synonym">Phytomonas marginata</name>
    <dbReference type="NCBI Taxonomy" id="28095"/>
    <lineage>
        <taxon>Bacteria</taxon>
        <taxon>Pseudomonadati</taxon>
        <taxon>Pseudomonadota</taxon>
        <taxon>Betaproteobacteria</taxon>
        <taxon>Burkholderiales</taxon>
        <taxon>Burkholderiaceae</taxon>
        <taxon>Burkholderia</taxon>
    </lineage>
</organism>
<gene>
    <name evidence="2" type="ORF">CRM94_00325</name>
</gene>
<comment type="caution">
    <text evidence="2">The sequence shown here is derived from an EMBL/GenBank/DDBJ whole genome shotgun (WGS) entry which is preliminary data.</text>
</comment>
<evidence type="ECO:0000313" key="3">
    <source>
        <dbReference type="Proteomes" id="UP000220629"/>
    </source>
</evidence>
<protein>
    <submittedName>
        <fullName evidence="2">Energy transducer TonB</fullName>
    </submittedName>
</protein>
<evidence type="ECO:0000313" key="2">
    <source>
        <dbReference type="EMBL" id="PEH40742.1"/>
    </source>
</evidence>
<proteinExistence type="predicted"/>
<name>A0A2A7SB74_BURGA</name>
<accession>A0A2A7SB74</accession>
<dbReference type="Proteomes" id="UP000220629">
    <property type="component" value="Unassembled WGS sequence"/>
</dbReference>
<dbReference type="EMBL" id="PDDY01000001">
    <property type="protein sequence ID" value="PEH40742.1"/>
    <property type="molecule type" value="Genomic_DNA"/>
</dbReference>
<sequence length="286" mass="30693">MPIPDRFAARRRPRRATVAALATLLLTLAACAPSQPPGAAASMPATPLSGAAPLTLERAKSDAFVAQYGIEPDSPKAAIVARWREKMLTDPDIVRAFGMGDGGQAGRSLAERRPEFFSEGSLRVSQSDRSTFISIGARVLDAAPPDCGGEKSMSAVIVRYLSLARLSDQDIDDYFRITYESLKRSAQQTPLATVNEPQREQGRNALSAAIAERLKGDPDAARSLAAAVADPAAVTPEIWCSNMRTMEHAVLSIPQPQRDWLLISIQTDALARRSANLPVPRPPSAP</sequence>
<feature type="signal peptide" evidence="1">
    <location>
        <begin position="1"/>
        <end position="32"/>
    </location>
</feature>
<keyword evidence="1" id="KW-0732">Signal</keyword>
<dbReference type="RefSeq" id="WP_098151258.1">
    <property type="nucleotide sequence ID" value="NZ_CADEQK010000014.1"/>
</dbReference>
<feature type="chain" id="PRO_5012902220" evidence="1">
    <location>
        <begin position="33"/>
        <end position="286"/>
    </location>
</feature>
<dbReference type="PROSITE" id="PS51257">
    <property type="entry name" value="PROKAR_LIPOPROTEIN"/>
    <property type="match status" value="1"/>
</dbReference>
<evidence type="ECO:0000256" key="1">
    <source>
        <dbReference type="SAM" id="SignalP"/>
    </source>
</evidence>
<dbReference type="AlphaFoldDB" id="A0A2A7SB74"/>